<proteinExistence type="predicted"/>
<dbReference type="GO" id="GO:0046983">
    <property type="term" value="F:protein dimerization activity"/>
    <property type="evidence" value="ECO:0007669"/>
    <property type="project" value="InterPro"/>
</dbReference>
<gene>
    <name evidence="11" type="ORF">FHR82_004290</name>
</gene>
<feature type="transmembrane region" description="Helical" evidence="9">
    <location>
        <begin position="117"/>
        <end position="137"/>
    </location>
</feature>
<dbReference type="Gene3D" id="3.30.565.10">
    <property type="entry name" value="Histidine kinase-like ATPase, C-terminal domain"/>
    <property type="match status" value="1"/>
</dbReference>
<dbReference type="Gene3D" id="1.20.5.1930">
    <property type="match status" value="1"/>
</dbReference>
<keyword evidence="9" id="KW-0472">Membrane</keyword>
<dbReference type="EMBL" id="JACHJQ010000004">
    <property type="protein sequence ID" value="MBB4908048.1"/>
    <property type="molecule type" value="Genomic_DNA"/>
</dbReference>
<keyword evidence="12" id="KW-1185">Reference proteome</keyword>
<comment type="caution">
    <text evidence="11">The sequence shown here is derived from an EMBL/GenBank/DDBJ whole genome shotgun (WGS) entry which is preliminary data.</text>
</comment>
<feature type="transmembrane region" description="Helical" evidence="9">
    <location>
        <begin position="87"/>
        <end position="110"/>
    </location>
</feature>
<dbReference type="InterPro" id="IPR036890">
    <property type="entry name" value="HATPase_C_sf"/>
</dbReference>
<keyword evidence="9" id="KW-1133">Transmembrane helix</keyword>
<evidence type="ECO:0000313" key="12">
    <source>
        <dbReference type="Proteomes" id="UP000520767"/>
    </source>
</evidence>
<evidence type="ECO:0000313" key="11">
    <source>
        <dbReference type="EMBL" id="MBB4908048.1"/>
    </source>
</evidence>
<evidence type="ECO:0000256" key="8">
    <source>
        <dbReference type="ARBA" id="ARBA00023012"/>
    </source>
</evidence>
<keyword evidence="7" id="KW-0067">ATP-binding</keyword>
<accession>A0A7W7Q727</accession>
<dbReference type="InterPro" id="IPR050482">
    <property type="entry name" value="Sensor_HK_TwoCompSys"/>
</dbReference>
<feature type="transmembrane region" description="Helical" evidence="9">
    <location>
        <begin position="21"/>
        <end position="40"/>
    </location>
</feature>
<dbReference type="PANTHER" id="PTHR24421:SF10">
    <property type="entry name" value="NITRATE_NITRITE SENSOR PROTEIN NARQ"/>
    <property type="match status" value="1"/>
</dbReference>
<protein>
    <recommendedName>
        <fullName evidence="2">histidine kinase</fullName>
        <ecNumber evidence="2">2.7.13.3</ecNumber>
    </recommendedName>
</protein>
<evidence type="ECO:0000256" key="6">
    <source>
        <dbReference type="ARBA" id="ARBA00022777"/>
    </source>
</evidence>
<evidence type="ECO:0000256" key="4">
    <source>
        <dbReference type="ARBA" id="ARBA00022679"/>
    </source>
</evidence>
<dbReference type="CDD" id="cd16917">
    <property type="entry name" value="HATPase_UhpB-NarQ-NarX-like"/>
    <property type="match status" value="1"/>
</dbReference>
<evidence type="ECO:0000256" key="9">
    <source>
        <dbReference type="SAM" id="Phobius"/>
    </source>
</evidence>
<keyword evidence="4" id="KW-0808">Transferase</keyword>
<dbReference type="PANTHER" id="PTHR24421">
    <property type="entry name" value="NITRATE/NITRITE SENSOR PROTEIN NARX-RELATED"/>
    <property type="match status" value="1"/>
</dbReference>
<organism evidence="11 12">
    <name type="scientific">Actinophytocola algeriensis</name>
    <dbReference type="NCBI Taxonomy" id="1768010"/>
    <lineage>
        <taxon>Bacteria</taxon>
        <taxon>Bacillati</taxon>
        <taxon>Actinomycetota</taxon>
        <taxon>Actinomycetes</taxon>
        <taxon>Pseudonocardiales</taxon>
        <taxon>Pseudonocardiaceae</taxon>
    </lineage>
</organism>
<name>A0A7W7Q727_9PSEU</name>
<evidence type="ECO:0000256" key="7">
    <source>
        <dbReference type="ARBA" id="ARBA00022840"/>
    </source>
</evidence>
<evidence type="ECO:0000256" key="3">
    <source>
        <dbReference type="ARBA" id="ARBA00022553"/>
    </source>
</evidence>
<dbReference type="Pfam" id="PF07730">
    <property type="entry name" value="HisKA_3"/>
    <property type="match status" value="1"/>
</dbReference>
<keyword evidence="9" id="KW-0812">Transmembrane</keyword>
<dbReference type="GO" id="GO:0000155">
    <property type="term" value="F:phosphorelay sensor kinase activity"/>
    <property type="evidence" value="ECO:0007669"/>
    <property type="project" value="InterPro"/>
</dbReference>
<dbReference type="GO" id="GO:0016020">
    <property type="term" value="C:membrane"/>
    <property type="evidence" value="ECO:0007669"/>
    <property type="project" value="InterPro"/>
</dbReference>
<dbReference type="EC" id="2.7.13.3" evidence="2"/>
<dbReference type="AlphaFoldDB" id="A0A7W7Q727"/>
<sequence>MNARLERLRAWVEPRVTVLQAVLLFGVGMVILTSGMPVIASVGPHDAGADHPVRVLTLAVMCAAELSRRRAPGTGLLIGLAVTAPELLYGVSLPTVIVLTDLLFAATLYGSRRTNRIVVWGSGAVVLVLTVVAIMSAHDMREVVVSLLQVFGIPLIPVWWAMNVRWHREAATAERARADQVARIAELDRKAAVREERARMARDLHDVIAGHLSAIAIQSEAVLAVLPKVDGDPTAMRTVLRSVRENSVQSLTEMRAMIHLLRSEESTVEHTAPARLRDIAQLLESARAAGLSVSASMAVAAELGEELPVAVDLSAYRIVQEALTNVVKHAPGARASVTVGRQDSVLVVEVVNDRTVSTVEDGTGRGLLNMRERAQAVGGVLEAGPHERQWRVRAELPAEEAR</sequence>
<keyword evidence="5" id="KW-0547">Nucleotide-binding</keyword>
<feature type="transmembrane region" description="Helical" evidence="9">
    <location>
        <begin position="143"/>
        <end position="162"/>
    </location>
</feature>
<dbReference type="GO" id="GO:0005524">
    <property type="term" value="F:ATP binding"/>
    <property type="evidence" value="ECO:0007669"/>
    <property type="project" value="UniProtKB-KW"/>
</dbReference>
<dbReference type="InterPro" id="IPR011712">
    <property type="entry name" value="Sig_transdc_His_kin_sub3_dim/P"/>
</dbReference>
<comment type="catalytic activity">
    <reaction evidence="1">
        <text>ATP + protein L-histidine = ADP + protein N-phospho-L-histidine.</text>
        <dbReference type="EC" id="2.7.13.3"/>
    </reaction>
</comment>
<keyword evidence="8" id="KW-0902">Two-component regulatory system</keyword>
<evidence type="ECO:0000256" key="5">
    <source>
        <dbReference type="ARBA" id="ARBA00022741"/>
    </source>
</evidence>
<evidence type="ECO:0000256" key="1">
    <source>
        <dbReference type="ARBA" id="ARBA00000085"/>
    </source>
</evidence>
<keyword evidence="3" id="KW-0597">Phosphoprotein</keyword>
<evidence type="ECO:0000256" key="2">
    <source>
        <dbReference type="ARBA" id="ARBA00012438"/>
    </source>
</evidence>
<reference evidence="11 12" key="1">
    <citation type="submission" date="2020-08" db="EMBL/GenBank/DDBJ databases">
        <title>Genomic Encyclopedia of Type Strains, Phase III (KMG-III): the genomes of soil and plant-associated and newly described type strains.</title>
        <authorList>
            <person name="Whitman W."/>
        </authorList>
    </citation>
    <scope>NUCLEOTIDE SEQUENCE [LARGE SCALE GENOMIC DNA]</scope>
    <source>
        <strain evidence="11 12">CECT 8960</strain>
    </source>
</reference>
<dbReference type="Proteomes" id="UP000520767">
    <property type="component" value="Unassembled WGS sequence"/>
</dbReference>
<dbReference type="RefSeq" id="WP_311771194.1">
    <property type="nucleotide sequence ID" value="NZ_JACHJQ010000004.1"/>
</dbReference>
<dbReference type="SUPFAM" id="SSF55874">
    <property type="entry name" value="ATPase domain of HSP90 chaperone/DNA topoisomerase II/histidine kinase"/>
    <property type="match status" value="1"/>
</dbReference>
<keyword evidence="6 11" id="KW-0418">Kinase</keyword>
<evidence type="ECO:0000259" key="10">
    <source>
        <dbReference type="Pfam" id="PF07730"/>
    </source>
</evidence>
<feature type="domain" description="Signal transduction histidine kinase subgroup 3 dimerisation and phosphoacceptor" evidence="10">
    <location>
        <begin position="196"/>
        <end position="264"/>
    </location>
</feature>